<dbReference type="PANTHER" id="PTHR38420">
    <property type="entry name" value="AP-4-A PHOSPHORYLASE II"/>
    <property type="match status" value="1"/>
</dbReference>
<dbReference type="InterPro" id="IPR043171">
    <property type="entry name" value="Ap4A_phos1/2-like"/>
</dbReference>
<dbReference type="InterPro" id="IPR036265">
    <property type="entry name" value="HIT-like_sf"/>
</dbReference>
<dbReference type="EMBL" id="KN882092">
    <property type="protein sequence ID" value="KIY44416.1"/>
    <property type="molecule type" value="Genomic_DNA"/>
</dbReference>
<name>A0A0D7A3E0_9AGAR</name>
<dbReference type="GO" id="GO:0003877">
    <property type="term" value="F:ATP:ADP adenylyltransferase activity"/>
    <property type="evidence" value="ECO:0007669"/>
    <property type="project" value="InterPro"/>
</dbReference>
<reference evidence="4 5" key="1">
    <citation type="journal article" date="2015" name="Fungal Genet. Biol.">
        <title>Evolution of novel wood decay mechanisms in Agaricales revealed by the genome sequences of Fistulina hepatica and Cylindrobasidium torrendii.</title>
        <authorList>
            <person name="Floudas D."/>
            <person name="Held B.W."/>
            <person name="Riley R."/>
            <person name="Nagy L.G."/>
            <person name="Koehler G."/>
            <person name="Ransdell A.S."/>
            <person name="Younus H."/>
            <person name="Chow J."/>
            <person name="Chiniquy J."/>
            <person name="Lipzen A."/>
            <person name="Tritt A."/>
            <person name="Sun H."/>
            <person name="Haridas S."/>
            <person name="LaButti K."/>
            <person name="Ohm R.A."/>
            <person name="Kues U."/>
            <person name="Blanchette R.A."/>
            <person name="Grigoriev I.V."/>
            <person name="Minto R.E."/>
            <person name="Hibbett D.S."/>
        </authorList>
    </citation>
    <scope>NUCLEOTIDE SEQUENCE [LARGE SCALE GENOMIC DNA]</scope>
    <source>
        <strain evidence="4 5">ATCC 64428</strain>
    </source>
</reference>
<feature type="domain" description="Ap4A phosphorylase 1/2 N-terminal" evidence="3">
    <location>
        <begin position="17"/>
        <end position="179"/>
    </location>
</feature>
<dbReference type="InterPro" id="IPR009163">
    <property type="entry name" value="Ap4A_phos1/2"/>
</dbReference>
<proteinExistence type="predicted"/>
<dbReference type="Pfam" id="PF19327">
    <property type="entry name" value="Ap4A_phos_N"/>
    <property type="match status" value="1"/>
</dbReference>
<dbReference type="PIRSF" id="PIRSF000846">
    <property type="entry name" value="ATP_adenylyltr"/>
    <property type="match status" value="1"/>
</dbReference>
<gene>
    <name evidence="4" type="ORF">FISHEDRAFT_51696</name>
</gene>
<dbReference type="InterPro" id="IPR019200">
    <property type="entry name" value="ATP_adenylylTrfase_C"/>
</dbReference>
<dbReference type="PANTHER" id="PTHR38420:SF1">
    <property type="entry name" value="PUTATIVE (AFU_ORTHOLOGUE AFUA_5G14690)-RELATED"/>
    <property type="match status" value="1"/>
</dbReference>
<protein>
    <submittedName>
        <fullName evidence="4">HIT-like protein</fullName>
    </submittedName>
</protein>
<dbReference type="Proteomes" id="UP000054144">
    <property type="component" value="Unassembled WGS sequence"/>
</dbReference>
<sequence length="325" mass="36215">MSSKCTAEAVISSLPLAFDRAVESKDVLFYPSTINTYPESGVEFEIRLCPALQHKPAQPVSHSDEVSEKHDPFCGPFGENLVGEIVDEEEGERYVVLLNRFCVVPHHFLLVTKDFKSQTAPLFPSDLVQVYLFLQAAQKRGRIFFAFYNCGDLSGASQPHKHVQLFPLDESASAPPMDLLMHICSLGTKDEVFSLDMPYANHVFRFPRSLASASRESLEDTLVHAYHTLYDLGVSTARRVPEFPAKNLSYNVIITLEHMHFIPRSQESHRLQTGELLSVNALGYAGMLLVKSDAQLEQVKSEGIANILRAVGLENIPPEEPAQDS</sequence>
<dbReference type="Gene3D" id="3.30.428.70">
    <property type="match status" value="1"/>
</dbReference>
<dbReference type="GO" id="GO:0009117">
    <property type="term" value="P:nucleotide metabolic process"/>
    <property type="evidence" value="ECO:0007669"/>
    <property type="project" value="InterPro"/>
</dbReference>
<dbReference type="GO" id="GO:0005524">
    <property type="term" value="F:ATP binding"/>
    <property type="evidence" value="ECO:0007669"/>
    <property type="project" value="InterPro"/>
</dbReference>
<evidence type="ECO:0000313" key="4">
    <source>
        <dbReference type="EMBL" id="KIY44416.1"/>
    </source>
</evidence>
<feature type="active site" description="Nucleophile" evidence="1">
    <location>
        <position position="162"/>
    </location>
</feature>
<dbReference type="Pfam" id="PF09830">
    <property type="entry name" value="ATP_transf"/>
    <property type="match status" value="1"/>
</dbReference>
<keyword evidence="5" id="KW-1185">Reference proteome</keyword>
<feature type="domain" description="ATP adenylyltransferase C-terminal" evidence="2">
    <location>
        <begin position="197"/>
        <end position="313"/>
    </location>
</feature>
<organism evidence="4 5">
    <name type="scientific">Fistulina hepatica ATCC 64428</name>
    <dbReference type="NCBI Taxonomy" id="1128425"/>
    <lineage>
        <taxon>Eukaryota</taxon>
        <taxon>Fungi</taxon>
        <taxon>Dikarya</taxon>
        <taxon>Basidiomycota</taxon>
        <taxon>Agaricomycotina</taxon>
        <taxon>Agaricomycetes</taxon>
        <taxon>Agaricomycetidae</taxon>
        <taxon>Agaricales</taxon>
        <taxon>Fistulinaceae</taxon>
        <taxon>Fistulina</taxon>
    </lineage>
</organism>
<dbReference type="InterPro" id="IPR045759">
    <property type="entry name" value="Ap4A_phos1/2_N"/>
</dbReference>
<evidence type="ECO:0000259" key="3">
    <source>
        <dbReference type="Pfam" id="PF19327"/>
    </source>
</evidence>
<dbReference type="AlphaFoldDB" id="A0A0D7A3E0"/>
<dbReference type="OrthoDB" id="10267950at2759"/>
<evidence type="ECO:0000313" key="5">
    <source>
        <dbReference type="Proteomes" id="UP000054144"/>
    </source>
</evidence>
<accession>A0A0D7A3E0</accession>
<dbReference type="SUPFAM" id="SSF54197">
    <property type="entry name" value="HIT-like"/>
    <property type="match status" value="1"/>
</dbReference>
<evidence type="ECO:0000259" key="2">
    <source>
        <dbReference type="Pfam" id="PF09830"/>
    </source>
</evidence>
<evidence type="ECO:0000256" key="1">
    <source>
        <dbReference type="PIRSR" id="PIRSR000846-1"/>
    </source>
</evidence>